<comment type="caution">
    <text evidence="3">The sequence shown here is derived from an EMBL/GenBank/DDBJ whole genome shotgun (WGS) entry which is preliminary data.</text>
</comment>
<name>A0ABD7LF04_9BURK</name>
<protein>
    <submittedName>
        <fullName evidence="3">Relaxase/mobilization nuclease family protein</fullName>
    </submittedName>
</protein>
<feature type="compositionally biased region" description="Basic residues" evidence="1">
    <location>
        <begin position="114"/>
        <end position="128"/>
    </location>
</feature>
<reference evidence="3 4" key="1">
    <citation type="submission" date="2016-04" db="EMBL/GenBank/DDBJ databases">
        <authorList>
            <person name="Peeters C."/>
        </authorList>
    </citation>
    <scope>NUCLEOTIDE SEQUENCE [LARGE SCALE GENOMIC DNA]</scope>
    <source>
        <strain evidence="3">LMG 29311</strain>
    </source>
</reference>
<accession>A0ABD7LF04</accession>
<evidence type="ECO:0000256" key="1">
    <source>
        <dbReference type="SAM" id="MobiDB-lite"/>
    </source>
</evidence>
<dbReference type="EMBL" id="FKJW01000001">
    <property type="protein sequence ID" value="SAK11357.1"/>
    <property type="molecule type" value="Genomic_DNA"/>
</dbReference>
<dbReference type="AlphaFoldDB" id="A0ABD7LF04"/>
<evidence type="ECO:0000259" key="2">
    <source>
        <dbReference type="Pfam" id="PF18821"/>
    </source>
</evidence>
<feature type="region of interest" description="Disordered" evidence="1">
    <location>
        <begin position="101"/>
        <end position="128"/>
    </location>
</feature>
<feature type="domain" description="Large polyvalent protein-associated" evidence="2">
    <location>
        <begin position="55"/>
        <end position="105"/>
    </location>
</feature>
<dbReference type="Pfam" id="PF18821">
    <property type="entry name" value="LPD7"/>
    <property type="match status" value="1"/>
</dbReference>
<dbReference type="InterPro" id="IPR040677">
    <property type="entry name" value="LPD7"/>
</dbReference>
<sequence length="128" mass="14493">MDAAARNVLYSVVAFETLRERDRLRREIRKERQALYADPTNRRLSYREWVEQQTATGDSAAIGQLWGAFELTGSEQFKRRAIALMVEHGIDARLRDGEQEALRRAKAAAAAKQTPRRPGKPRKGSASP</sequence>
<proteinExistence type="predicted"/>
<dbReference type="RefSeq" id="WP_244143374.1">
    <property type="nucleotide sequence ID" value="NZ_CADFGW010000007.1"/>
</dbReference>
<organism evidence="3 4">
    <name type="scientific">Burkholderia multivorans</name>
    <dbReference type="NCBI Taxonomy" id="87883"/>
    <lineage>
        <taxon>Bacteria</taxon>
        <taxon>Pseudomonadati</taxon>
        <taxon>Pseudomonadota</taxon>
        <taxon>Betaproteobacteria</taxon>
        <taxon>Burkholderiales</taxon>
        <taxon>Burkholderiaceae</taxon>
        <taxon>Burkholderia</taxon>
        <taxon>Burkholderia cepacia complex</taxon>
    </lineage>
</organism>
<dbReference type="Proteomes" id="UP000196218">
    <property type="component" value="Unassembled WGS sequence"/>
</dbReference>
<evidence type="ECO:0000313" key="4">
    <source>
        <dbReference type="Proteomes" id="UP000196218"/>
    </source>
</evidence>
<evidence type="ECO:0000313" key="3">
    <source>
        <dbReference type="EMBL" id="SAK11357.1"/>
    </source>
</evidence>
<gene>
    <name evidence="3" type="ORF">UA18_00177</name>
</gene>